<gene>
    <name evidence="1" type="primary">59</name>
    <name evidence="1" type="ORF">PBI_SOUPS_59</name>
</gene>
<proteinExistence type="predicted"/>
<dbReference type="InterPro" id="IPR035344">
    <property type="entry name" value="Gp52"/>
</dbReference>
<dbReference type="OrthoDB" id="24282at10239"/>
<keyword evidence="2" id="KW-1185">Reference proteome</keyword>
<dbReference type="KEGG" id="vg:28378711"/>
<dbReference type="Pfam" id="PF17468">
    <property type="entry name" value="GP52"/>
    <property type="match status" value="1"/>
</dbReference>
<dbReference type="RefSeq" id="YP_009269357.1">
    <property type="nucleotide sequence ID" value="NC_030698.1"/>
</dbReference>
<reference evidence="1 2" key="1">
    <citation type="submission" date="2016-03" db="EMBL/GenBank/DDBJ databases">
        <authorList>
            <person name="Montgomery M.T."/>
            <person name="Guerrero C.A."/>
            <person name="Mavrich T.N."/>
            <person name="Pope W.H."/>
            <person name="Garlena R.A."/>
            <person name="Russell D.A."/>
            <person name="Jacobs-Sera D."/>
            <person name="Hendrix R.W."/>
            <person name="Hatfull G.F."/>
        </authorList>
    </citation>
    <scope>NUCLEOTIDE SEQUENCE [LARGE SCALE GENOMIC DNA]</scope>
</reference>
<accession>A0A160DIK9</accession>
<evidence type="ECO:0000313" key="1">
    <source>
        <dbReference type="EMBL" id="ANA86994.1"/>
    </source>
</evidence>
<dbReference type="Proteomes" id="UP000202160">
    <property type="component" value="Segment"/>
</dbReference>
<name>A0A160DIK9_9CAUD</name>
<sequence length="60" mass="6753">MHNLFDGTFNGMSGSELYRAELAPDLFPDQRPMMLHNWPEDDLEMYVGGAFTPGYGNRAA</sequence>
<dbReference type="GeneID" id="28378711"/>
<protein>
    <submittedName>
        <fullName evidence="1">Uncharacterized protein</fullName>
    </submittedName>
</protein>
<evidence type="ECO:0000313" key="2">
    <source>
        <dbReference type="Proteomes" id="UP000202160"/>
    </source>
</evidence>
<organism evidence="1 2">
    <name type="scientific">Gordonia phage Soups</name>
    <dbReference type="NCBI Taxonomy" id="1838079"/>
    <lineage>
        <taxon>Viruses</taxon>
        <taxon>Duplodnaviria</taxon>
        <taxon>Heunggongvirae</taxon>
        <taxon>Uroviricota</taxon>
        <taxon>Caudoviricetes</taxon>
        <taxon>Soupsvirus</taxon>
        <taxon>Soupsvirus soups</taxon>
    </lineage>
</organism>
<dbReference type="EMBL" id="KU998249">
    <property type="protein sequence ID" value="ANA86994.1"/>
    <property type="molecule type" value="Genomic_DNA"/>
</dbReference>